<evidence type="ECO:0000313" key="2">
    <source>
        <dbReference type="Proteomes" id="UP001586593"/>
    </source>
</evidence>
<evidence type="ECO:0000313" key="1">
    <source>
        <dbReference type="EMBL" id="KAL1839249.1"/>
    </source>
</evidence>
<comment type="caution">
    <text evidence="1">The sequence shown here is derived from an EMBL/GenBank/DDBJ whole genome shotgun (WGS) entry which is preliminary data.</text>
</comment>
<gene>
    <name evidence="1" type="ORF">VTK73DRAFT_4089</name>
</gene>
<proteinExistence type="predicted"/>
<keyword evidence="2" id="KW-1185">Reference proteome</keyword>
<dbReference type="Proteomes" id="UP001586593">
    <property type="component" value="Unassembled WGS sequence"/>
</dbReference>
<accession>A0ABR3VBL8</accession>
<reference evidence="1 2" key="1">
    <citation type="journal article" date="2024" name="Commun. Biol.">
        <title>Comparative genomic analysis of thermophilic fungi reveals convergent evolutionary adaptations and gene losses.</title>
        <authorList>
            <person name="Steindorff A.S."/>
            <person name="Aguilar-Pontes M.V."/>
            <person name="Robinson A.J."/>
            <person name="Andreopoulos B."/>
            <person name="LaButti K."/>
            <person name="Kuo A."/>
            <person name="Mondo S."/>
            <person name="Riley R."/>
            <person name="Otillar R."/>
            <person name="Haridas S."/>
            <person name="Lipzen A."/>
            <person name="Grimwood J."/>
            <person name="Schmutz J."/>
            <person name="Clum A."/>
            <person name="Reid I.D."/>
            <person name="Moisan M.C."/>
            <person name="Butler G."/>
            <person name="Nguyen T.T.M."/>
            <person name="Dewar K."/>
            <person name="Conant G."/>
            <person name="Drula E."/>
            <person name="Henrissat B."/>
            <person name="Hansel C."/>
            <person name="Singer S."/>
            <person name="Hutchinson M.I."/>
            <person name="de Vries R.P."/>
            <person name="Natvig D.O."/>
            <person name="Powell A.J."/>
            <person name="Tsang A."/>
            <person name="Grigoriev I.V."/>
        </authorList>
    </citation>
    <scope>NUCLEOTIDE SEQUENCE [LARGE SCALE GENOMIC DNA]</scope>
    <source>
        <strain evidence="1 2">ATCC 24622</strain>
    </source>
</reference>
<dbReference type="EMBL" id="JAZHXJ010002363">
    <property type="protein sequence ID" value="KAL1839249.1"/>
    <property type="molecule type" value="Genomic_DNA"/>
</dbReference>
<protein>
    <submittedName>
        <fullName evidence="1">Uncharacterized protein</fullName>
    </submittedName>
</protein>
<organism evidence="1 2">
    <name type="scientific">Phialemonium thermophilum</name>
    <dbReference type="NCBI Taxonomy" id="223376"/>
    <lineage>
        <taxon>Eukaryota</taxon>
        <taxon>Fungi</taxon>
        <taxon>Dikarya</taxon>
        <taxon>Ascomycota</taxon>
        <taxon>Pezizomycotina</taxon>
        <taxon>Sordariomycetes</taxon>
        <taxon>Sordariomycetidae</taxon>
        <taxon>Cephalothecales</taxon>
        <taxon>Cephalothecaceae</taxon>
        <taxon>Phialemonium</taxon>
    </lineage>
</organism>
<sequence length="223" mass="24849">MYNPGRTGRPSRIPCVSSCAKPVVTACVVAQPREKRHVANDQLWTCIQQVWARTIPVLHKPTELSARLSQNEHRPLSSSSALDRRGPVVHHPVQPIVECLAVPHVGPAANWEIPIHSLLRDGPYVLPEPPQLLLPPARCAFTSFSASTSATSTAPEATGFSADRTAKRHWRTPWTISYLRIFFSGMRFSACLTPNRRRPRLMPYSSHRDSLSVACNPSTRIYT</sequence>
<name>A0ABR3VBL8_9PEZI</name>